<comment type="caution">
    <text evidence="1">The sequence shown here is derived from an EMBL/GenBank/DDBJ whole genome shotgun (WGS) entry which is preliminary data.</text>
</comment>
<proteinExistence type="predicted"/>
<dbReference type="EMBL" id="ATBP01000232">
    <property type="protein sequence ID" value="ETR71712.1"/>
    <property type="molecule type" value="Genomic_DNA"/>
</dbReference>
<name>A0A1V1P9Y2_9BACT</name>
<evidence type="ECO:0000313" key="1">
    <source>
        <dbReference type="EMBL" id="ETR71712.1"/>
    </source>
</evidence>
<dbReference type="Gene3D" id="2.60.120.200">
    <property type="match status" value="3"/>
</dbReference>
<dbReference type="Proteomes" id="UP000189670">
    <property type="component" value="Unassembled WGS sequence"/>
</dbReference>
<protein>
    <recommendedName>
        <fullName evidence="3">LamG-like jellyroll fold domain-containing protein</fullName>
    </recommendedName>
</protein>
<organism evidence="1 2">
    <name type="scientific">Candidatus Magnetoglobus multicellularis str. Araruama</name>
    <dbReference type="NCBI Taxonomy" id="890399"/>
    <lineage>
        <taxon>Bacteria</taxon>
        <taxon>Pseudomonadati</taxon>
        <taxon>Thermodesulfobacteriota</taxon>
        <taxon>Desulfobacteria</taxon>
        <taxon>Desulfobacterales</taxon>
        <taxon>Desulfobacteraceae</taxon>
        <taxon>Candidatus Magnetoglobus</taxon>
    </lineage>
</organism>
<dbReference type="Pfam" id="PF13385">
    <property type="entry name" value="Laminin_G_3"/>
    <property type="match status" value="1"/>
</dbReference>
<dbReference type="SUPFAM" id="SSF49899">
    <property type="entry name" value="Concanavalin A-like lectins/glucanases"/>
    <property type="match status" value="3"/>
</dbReference>
<dbReference type="InterPro" id="IPR013320">
    <property type="entry name" value="ConA-like_dom_sf"/>
</dbReference>
<accession>A0A1V1P9Y2</accession>
<reference evidence="2" key="1">
    <citation type="submission" date="2012-11" db="EMBL/GenBank/DDBJ databases">
        <authorList>
            <person name="Lucero-Rivera Y.E."/>
            <person name="Tovar-Ramirez D."/>
        </authorList>
    </citation>
    <scope>NUCLEOTIDE SEQUENCE [LARGE SCALE GENOMIC DNA]</scope>
    <source>
        <strain evidence="2">Araruama</strain>
    </source>
</reference>
<gene>
    <name evidence="1" type="ORF">OMM_02284</name>
</gene>
<evidence type="ECO:0000313" key="2">
    <source>
        <dbReference type="Proteomes" id="UP000189670"/>
    </source>
</evidence>
<evidence type="ECO:0008006" key="3">
    <source>
        <dbReference type="Google" id="ProtNLM"/>
    </source>
</evidence>
<sequence length="1750" mass="198918">MKFTQYVLEIEHDFSGTWGTGYLENIGNPSPGVGKHWIKADEEVSCNVDGIVQDVYNMNSRYISVGYFAQGAPNTNDQANALAFDGIDDYIDVNFSMSNIKSFTIEFQSKRDKTQLQEYIMAQNNGFRIGFDSNDRAIFDTPHGKIVANKATYTGWHQWKFVYSFYDHKYESIYGVGVKLSIYRDGEKLAEQSFNPSCNTTQTPYTVQKTVQQCYITDHYKGKVSWSTCTSIWGNYGQYAGHHPLQICTEYNYSDQCVECYQQSNSLEFESTCRNFWWAYGSYHYHNMFHKRRMNHFGPSNMMFNRTVDQTKYNYSYSCNSKTFSGSGQLFIGKGYTNADYYHGQIKDITLRVNNKITGKWNLDDGNQSNIAKDSSTYSRNGTLTNFDTSSSWVINPKLSKLYTFNETLERQSIPKFKMNSPSKITYDWGRQHAAIINTLPENLGQLSSITVLSDENQSGYTGAGKYWYNHGTQLVFSSQEDACQQLSGYIDNLTDPNETIYNNSMEIENFESPISLSWVYSSYLFEEQVVLGSPVMLTSLPPDILENLDLSIKPNYISSDIEESDIVYWNSTEQRMFPLRAEETFDLEYNLENAKCEGVKVIVRVTTQWPEHPHITHVATTPQVHLDPSNDDHVAFIDLKQVENDATLTGKHFSATQKGRSVLHFKRNYIENTLPKEISLKFDGNAYADTETIALGSYFTIEFYAKREKNGDYQVIIGQGETSYNAGLIIGFGSNDLFNFGFYGNPLQTKSTYTDKKWHHWACVYRPILDDSMPFKCENSRYNYRCKFNDYNCHTQYFSGANCYPHQTCYQNLPDYALREKKYNRPVYIRDFYAHRVCKERTYLRQIYCDGVLVAESESSSSYRGSGRIKIGMSSWFQNTGFKGQLDDIRIWSNAKTQSQIAESINKSLSGTEAGLVAYYPIDRIGSSYLENKRVDNKQQGIVLLNDIDPSNAWIVETDKQYEVDPTKISELGKSCVRVVQTRLESENIIDNNCFVGYEIEGEPFHDSRVPHNGYVFFDQVPYNADIYERETLIGPIYPVNVKHPGKNARDNILIVWYLLQDGVSWPYQPVDYHSDWPDNNDPRIVIASRLGSEGKDPLANDQTYPDIHNDNKNYFDPARYSEIMIYNQPNKELPGYNPNEEHAVVTSSFRHSSAAPCPQAAFALRNDLNITTNDENYTSDPFVLVQYFDNVLGKHGMKAYQVFTADESYGYTFRYDMKAGDPVVAPYPLNEAIGATPPEEIFGTNSNPEQRCYFKDHKGQSWAISGAGHPLEISEAIVSGSDTDHVNYVIRLTSHTMTYNDRYLIKVVDQQGFVGMMNFTVGKRQAEKIKSAVYVDGQEISQLETKSFIVTLRPGTTDLEVNHFKLFHYESSANITVHYWYPLQPSFWYGESTPGDGTGSVGLSIPWLPNGVVAQNDGFPDDMAGKSKSVLVTYDVTWPPDTPVLKAGESLTFPGGEFRADHSTYPGLPGVLAWASGQVVYDSLNPSMDNSKLYEKYLVRLVPALLEREVNLSIDRFPENLQPASGRVDVIMNRWYFKELHAGLKSRVYYDPMTQKLGIRGFINGKTLGDDTLTASPPSIYILQPNILTDRELATIQSIEGADNAFKAAVESLYQQSRNPNQLNDPYAVGLESYDSCLQFMINNHPKQAKYLQDMFYAWLGTGISNDTNRIIPQIAFGPGLAVVPNGGLLDPNDSLFSNFTEGYITLVENNHPDMGALPVSLYVIKVVKEKFGAQSKPFMLTMCLMKN</sequence>